<dbReference type="Proteomes" id="UP001597373">
    <property type="component" value="Unassembled WGS sequence"/>
</dbReference>
<gene>
    <name evidence="1" type="ORF">ACFSMZ_09880</name>
</gene>
<dbReference type="RefSeq" id="WP_345100608.1">
    <property type="nucleotide sequence ID" value="NZ_BAABGS010000075.1"/>
</dbReference>
<accession>A0ABW5DGJ9</accession>
<reference evidence="2" key="1">
    <citation type="journal article" date="2019" name="Int. J. Syst. Evol. Microbiol.">
        <title>The Global Catalogue of Microorganisms (GCM) 10K type strain sequencing project: providing services to taxonomists for standard genome sequencing and annotation.</title>
        <authorList>
            <consortium name="The Broad Institute Genomics Platform"/>
            <consortium name="The Broad Institute Genome Sequencing Center for Infectious Disease"/>
            <person name="Wu L."/>
            <person name="Ma J."/>
        </authorList>
    </citation>
    <scope>NUCLEOTIDE SEQUENCE [LARGE SCALE GENOMIC DNA]</scope>
    <source>
        <strain evidence="2">KCTC 23707</strain>
    </source>
</reference>
<evidence type="ECO:0000313" key="1">
    <source>
        <dbReference type="EMBL" id="MFD2260074.1"/>
    </source>
</evidence>
<evidence type="ECO:0000313" key="2">
    <source>
        <dbReference type="Proteomes" id="UP001597373"/>
    </source>
</evidence>
<name>A0ABW5DGJ9_9HYPH</name>
<comment type="caution">
    <text evidence="1">The sequence shown here is derived from an EMBL/GenBank/DDBJ whole genome shotgun (WGS) entry which is preliminary data.</text>
</comment>
<proteinExistence type="predicted"/>
<dbReference type="EMBL" id="JBHUIR010000034">
    <property type="protein sequence ID" value="MFD2260074.1"/>
    <property type="molecule type" value="Genomic_DNA"/>
</dbReference>
<organism evidence="1 2">
    <name type="scientific">Chelativorans composti</name>
    <dbReference type="NCBI Taxonomy" id="768533"/>
    <lineage>
        <taxon>Bacteria</taxon>
        <taxon>Pseudomonadati</taxon>
        <taxon>Pseudomonadota</taxon>
        <taxon>Alphaproteobacteria</taxon>
        <taxon>Hyphomicrobiales</taxon>
        <taxon>Phyllobacteriaceae</taxon>
        <taxon>Chelativorans</taxon>
    </lineage>
</organism>
<keyword evidence="2" id="KW-1185">Reference proteome</keyword>
<protein>
    <submittedName>
        <fullName evidence="1">Uncharacterized protein</fullName>
    </submittedName>
</protein>
<sequence length="84" mass="9429">MCAPERFRAEAVQKWRWSIQKKKKPAREEDGGLDLKYSMGGGDAVFLLACLGGGRQLTIGFLRIRLLFDQTKNCNAVLQLCIAQ</sequence>